<reference evidence="4 5" key="1">
    <citation type="submission" date="2023-11" db="EMBL/GenBank/DDBJ databases">
        <title>A Novel Polar Bacteriovorax (B. antarcticus) Isolated from the Biocrust in Antarctica.</title>
        <authorList>
            <person name="Mun W."/>
            <person name="Choi S.Y."/>
            <person name="Mitchell R.J."/>
        </authorList>
    </citation>
    <scope>NUCLEOTIDE SEQUENCE [LARGE SCALE GENOMIC DNA]</scope>
    <source>
        <strain evidence="4 5">PP10</strain>
    </source>
</reference>
<dbReference type="NCBIfam" id="TIGR00686">
    <property type="entry name" value="phnA"/>
    <property type="match status" value="1"/>
</dbReference>
<keyword evidence="5" id="KW-1185">Reference proteome</keyword>
<dbReference type="Gene3D" id="2.20.25.10">
    <property type="match status" value="1"/>
</dbReference>
<dbReference type="InterPro" id="IPR013988">
    <property type="entry name" value="YjdM_C"/>
</dbReference>
<dbReference type="SUPFAM" id="SSF82057">
    <property type="entry name" value="Prokaryotic SH3-related domain"/>
    <property type="match status" value="1"/>
</dbReference>
<dbReference type="PANTHER" id="PTHR30305">
    <property type="entry name" value="PROTEIN YJDM-RELATED"/>
    <property type="match status" value="1"/>
</dbReference>
<evidence type="ECO:0000259" key="2">
    <source>
        <dbReference type="Pfam" id="PF03831"/>
    </source>
</evidence>
<organism evidence="4 5">
    <name type="scientific">Bacteriovorax antarcticus</name>
    <dbReference type="NCBI Taxonomy" id="3088717"/>
    <lineage>
        <taxon>Bacteria</taxon>
        <taxon>Pseudomonadati</taxon>
        <taxon>Bdellovibrionota</taxon>
        <taxon>Bacteriovoracia</taxon>
        <taxon>Bacteriovoracales</taxon>
        <taxon>Bacteriovoracaceae</taxon>
        <taxon>Bacteriovorax</taxon>
    </lineage>
</organism>
<dbReference type="PANTHER" id="PTHR30305:SF3">
    <property type="entry name" value="PROTEIN YJDM"/>
    <property type="match status" value="1"/>
</dbReference>
<sequence length="118" mass="12877">MSDESQVCPKCNSPYGYQDRNLWVCPECAHEWTLATVEAPKEVVAGPKFLDSNGVQLQNGDTVRTIKDLKVGGENLKSGTKVKGIRLLEDPVDGHDISCKVDGHGSIYLKCSVVKKDS</sequence>
<evidence type="ECO:0000259" key="3">
    <source>
        <dbReference type="Pfam" id="PF08274"/>
    </source>
</evidence>
<dbReference type="Pfam" id="PF03831">
    <property type="entry name" value="YjdM"/>
    <property type="match status" value="1"/>
</dbReference>
<feature type="domain" description="Protein YjdM N-terminal" evidence="3">
    <location>
        <begin position="8"/>
        <end position="33"/>
    </location>
</feature>
<evidence type="ECO:0000313" key="4">
    <source>
        <dbReference type="EMBL" id="MEA9357580.1"/>
    </source>
</evidence>
<proteinExistence type="inferred from homology"/>
<gene>
    <name evidence="4" type="ORF">SHI21_15230</name>
</gene>
<dbReference type="Pfam" id="PF08274">
    <property type="entry name" value="Zn_Ribbon_YjdM"/>
    <property type="match status" value="1"/>
</dbReference>
<name>A0ABU5VWZ0_9BACT</name>
<comment type="similarity">
    <text evidence="1">Belongs to the YjdM family.</text>
</comment>
<dbReference type="InterPro" id="IPR013987">
    <property type="entry name" value="YjdM_N"/>
</dbReference>
<dbReference type="Proteomes" id="UP001302274">
    <property type="component" value="Unassembled WGS sequence"/>
</dbReference>
<dbReference type="RefSeq" id="WP_323577648.1">
    <property type="nucleotide sequence ID" value="NZ_JAYGJQ010000002.1"/>
</dbReference>
<dbReference type="InterPro" id="IPR004624">
    <property type="entry name" value="YjdM"/>
</dbReference>
<comment type="caution">
    <text evidence="4">The sequence shown here is derived from an EMBL/GenBank/DDBJ whole genome shotgun (WGS) entry which is preliminary data.</text>
</comment>
<evidence type="ECO:0000256" key="1">
    <source>
        <dbReference type="ARBA" id="ARBA00009248"/>
    </source>
</evidence>
<accession>A0ABU5VWZ0</accession>
<protein>
    <submittedName>
        <fullName evidence="4">Zinc ribbon domain-containing protein YjdM</fullName>
    </submittedName>
</protein>
<dbReference type="EMBL" id="JAYGJQ010000002">
    <property type="protein sequence ID" value="MEA9357580.1"/>
    <property type="molecule type" value="Genomic_DNA"/>
</dbReference>
<evidence type="ECO:0000313" key="5">
    <source>
        <dbReference type="Proteomes" id="UP001302274"/>
    </source>
</evidence>
<dbReference type="Gene3D" id="2.30.30.40">
    <property type="entry name" value="SH3 Domains"/>
    <property type="match status" value="1"/>
</dbReference>
<dbReference type="SUPFAM" id="SSF57783">
    <property type="entry name" value="Zinc beta-ribbon"/>
    <property type="match status" value="1"/>
</dbReference>
<feature type="domain" description="Protein YjdM C-terminal" evidence="2">
    <location>
        <begin position="50"/>
        <end position="116"/>
    </location>
</feature>